<name>A0A6N6WA52_9BURK</name>
<dbReference type="AlphaFoldDB" id="A0A6N6WA52"/>
<gene>
    <name evidence="1" type="ORF">FSO04_24255</name>
</gene>
<dbReference type="Proteomes" id="UP000463700">
    <property type="component" value="Unassembled WGS sequence"/>
</dbReference>
<accession>A0A6N6WA52</accession>
<reference evidence="1 2" key="1">
    <citation type="journal article" date="2020" name="Int. J. Syst. Evol. Microbiol.">
        <title>Paraburkholderia madseniana sp. nov., a phenolic acid-degrading bacterium isolated from acidic forest soil.</title>
        <authorList>
            <person name="Wilhelm R.C."/>
            <person name="Murphy S.J.L."/>
            <person name="Feriancek N.M."/>
            <person name="Karasz D.C."/>
            <person name="DeRito C.M."/>
            <person name="Newman J.D."/>
            <person name="Buckley D.H."/>
        </authorList>
    </citation>
    <scope>NUCLEOTIDE SEQUENCE [LARGE SCALE GENOMIC DNA]</scope>
    <source>
        <strain evidence="1 2">RP11</strain>
    </source>
</reference>
<organism evidence="1 2">
    <name type="scientific">Paraburkholderia madseniana</name>
    <dbReference type="NCBI Taxonomy" id="2599607"/>
    <lineage>
        <taxon>Bacteria</taxon>
        <taxon>Pseudomonadati</taxon>
        <taxon>Pseudomonadota</taxon>
        <taxon>Betaproteobacteria</taxon>
        <taxon>Burkholderiales</taxon>
        <taxon>Burkholderiaceae</taxon>
        <taxon>Paraburkholderia</taxon>
    </lineage>
</organism>
<evidence type="ECO:0000313" key="1">
    <source>
        <dbReference type="EMBL" id="KAE8757336.1"/>
    </source>
</evidence>
<sequence>MRKKLKAPLTERAAQLAILELEKLMQLGHRPRAVLEQSTLNSWRGLFEIKAPRANGSIESRDAFNERENAKAKQLLFGPEIDHAA</sequence>
<evidence type="ECO:0000313" key="2">
    <source>
        <dbReference type="Proteomes" id="UP000463700"/>
    </source>
</evidence>
<protein>
    <submittedName>
        <fullName evidence="1">Uncharacterized protein</fullName>
    </submittedName>
</protein>
<proteinExistence type="predicted"/>
<comment type="caution">
    <text evidence="1">The sequence shown here is derived from an EMBL/GenBank/DDBJ whole genome shotgun (WGS) entry which is preliminary data.</text>
</comment>
<dbReference type="OrthoDB" id="8965687at2"/>
<dbReference type="EMBL" id="VOSW01000048">
    <property type="protein sequence ID" value="KAE8757336.1"/>
    <property type="molecule type" value="Genomic_DNA"/>
</dbReference>